<feature type="compositionally biased region" description="Low complexity" evidence="5">
    <location>
        <begin position="69"/>
        <end position="81"/>
    </location>
</feature>
<dbReference type="InterPro" id="IPR038286">
    <property type="entry name" value="IPK_sf"/>
</dbReference>
<feature type="region of interest" description="Disordered" evidence="5">
    <location>
        <begin position="28"/>
        <end position="81"/>
    </location>
</feature>
<protein>
    <recommendedName>
        <fullName evidence="4">Kinase</fullName>
        <ecNumber evidence="4">2.7.-.-</ecNumber>
    </recommendedName>
</protein>
<dbReference type="EC" id="2.7.-.-" evidence="4"/>
<keyword evidence="2 4" id="KW-0808">Transferase</keyword>
<dbReference type="GO" id="GO:0032958">
    <property type="term" value="P:inositol phosphate biosynthetic process"/>
    <property type="evidence" value="ECO:0007669"/>
    <property type="project" value="InterPro"/>
</dbReference>
<dbReference type="PANTHER" id="PTHR12400">
    <property type="entry name" value="INOSITOL POLYPHOSPHATE KINASE"/>
    <property type="match status" value="1"/>
</dbReference>
<reference evidence="6" key="2">
    <citation type="submission" date="2020-05" db="UniProtKB">
        <authorList>
            <consortium name="EnsemblMetazoa"/>
        </authorList>
    </citation>
    <scope>IDENTIFICATION</scope>
    <source>
        <strain evidence="6">USDA</strain>
    </source>
</reference>
<feature type="compositionally biased region" description="Low complexity" evidence="5">
    <location>
        <begin position="722"/>
        <end position="735"/>
    </location>
</feature>
<organism evidence="6 7">
    <name type="scientific">Stomoxys calcitrans</name>
    <name type="common">Stable fly</name>
    <name type="synonym">Conops calcitrans</name>
    <dbReference type="NCBI Taxonomy" id="35570"/>
    <lineage>
        <taxon>Eukaryota</taxon>
        <taxon>Metazoa</taxon>
        <taxon>Ecdysozoa</taxon>
        <taxon>Arthropoda</taxon>
        <taxon>Hexapoda</taxon>
        <taxon>Insecta</taxon>
        <taxon>Pterygota</taxon>
        <taxon>Neoptera</taxon>
        <taxon>Endopterygota</taxon>
        <taxon>Diptera</taxon>
        <taxon>Brachycera</taxon>
        <taxon>Muscomorpha</taxon>
        <taxon>Muscoidea</taxon>
        <taxon>Muscidae</taxon>
        <taxon>Stomoxys</taxon>
    </lineage>
</organism>
<feature type="compositionally biased region" description="Low complexity" evidence="5">
    <location>
        <begin position="970"/>
        <end position="999"/>
    </location>
</feature>
<feature type="compositionally biased region" description="Low complexity" evidence="5">
    <location>
        <begin position="42"/>
        <end position="51"/>
    </location>
</feature>
<gene>
    <name evidence="6" type="primary">106091752</name>
</gene>
<dbReference type="EnsemblMetazoa" id="SCAU005824-RA">
    <property type="protein sequence ID" value="SCAU005824-PA"/>
    <property type="gene ID" value="SCAU005824"/>
</dbReference>
<dbReference type="STRING" id="35570.A0A1I8P8S5"/>
<feature type="compositionally biased region" description="Polar residues" evidence="5">
    <location>
        <begin position="756"/>
        <end position="770"/>
    </location>
</feature>
<feature type="compositionally biased region" description="Low complexity" evidence="5">
    <location>
        <begin position="542"/>
        <end position="554"/>
    </location>
</feature>
<dbReference type="SUPFAM" id="SSF56104">
    <property type="entry name" value="SAICAR synthase-like"/>
    <property type="match status" value="2"/>
</dbReference>
<evidence type="ECO:0000256" key="2">
    <source>
        <dbReference type="ARBA" id="ARBA00022679"/>
    </source>
</evidence>
<feature type="region of interest" description="Disordered" evidence="5">
    <location>
        <begin position="830"/>
        <end position="953"/>
    </location>
</feature>
<evidence type="ECO:0000256" key="3">
    <source>
        <dbReference type="ARBA" id="ARBA00022777"/>
    </source>
</evidence>
<dbReference type="Pfam" id="PF03770">
    <property type="entry name" value="IPK"/>
    <property type="match status" value="2"/>
</dbReference>
<feature type="region of interest" description="Disordered" evidence="5">
    <location>
        <begin position="542"/>
        <end position="589"/>
    </location>
</feature>
<dbReference type="OrthoDB" id="2573163at2759"/>
<sequence length="1110" mass="120994">MVYFLGDWGMGDSDCASYHQHVPNTIQQHHQNQQFHHHQHEQQLQQQHQQHVGQVAPNLNQLSPLQFGSHSATSSSSSSATPSLAATALSNAAVVDFAAAVAATTQQPQHVATSTLVTANLQQLSVSSNNLKSLASSTVANNSVLHPLQQQSNNNQQQQQQPPQAHPLANAASALHQYLGHQRQRSESCAGLATNTGAIDFVRGKHAVSESSSTNNVGKTSGSGNFNLNVAASATAATTNHLGVLATQQQQTLKQHFQTQLSKDHLESEDEVALQPLSNQVGGHTRLLLLNQSTVIKPLNLRELDFYQNIPQDIQKFVPKYKGVMQATTMGGCKLEKRYSPSFREEPQRKMSASKRKRDEILRMKVHKNGNAADVIKSISQLDNSNKQYFLMLENITSQFRNPCILDLKMGTRQHGDDASAEKRSKQMAKCAASTSASLGVRLCGMQTYQVHLDQYAKRDKYWGRELNEMGFKQALHDFFYNGYRLRTRVIRKIVQRLLQLRRVIEKQSSYRFYSCSLLIVYEGFEDNPMVQPMDFDDWVTPSTPKKSTKKSSTFDYHPDNSIDDDDDIEDEVDHDEEEEGNEGGDELELHDTDEDLHLVAADSGNASATNSSTGGEQCCYDADASNDSTNDMNLRTRIRHLHNTTRGTSAAVLSSVSTVAASALDATNPGFDKHNLSSSSEAEAEEDANNVVMTESDSRSMPPPPPLAGSNVGLSKSSELTRPSASSTPSTTPAPFIPISEETVFLDPEPPMPSIATSSPHSGDSWMNYSSNSSDDFSGLSEQIKAVTSGRQTGNNSSDEASSDYDSSIISQTEVMLKRYKSQQDAFEAAAAATATPPPTPKPLSRKKHKNSSLNSCSTVNASPASSTTSSLKSVKGAVKRLRCKDDDEDDAINRSEGHERKEAHNNSSQAKKSTKTSTSLSSSTPVSIMNSPSKSQQQIPTPPPPASMAKESAQIKQFLLNALHRVDTSSVSADTTPTASASDASMTPATTPTTTTTGPKLPPVLPAPQQKESATKQQLPKKSMHRKFMQHISKSLDIDTNTACDDMHCVVDVRLIDFAHTAFVPRNGSALFPTPPTTIHHGPDNGFLTGLDSLNRLLNEILNEEVMC</sequence>
<dbReference type="GO" id="GO:0046854">
    <property type="term" value="P:phosphatidylinositol phosphate biosynthetic process"/>
    <property type="evidence" value="ECO:0007669"/>
    <property type="project" value="TreeGrafter"/>
</dbReference>
<dbReference type="PANTHER" id="PTHR12400:SF21">
    <property type="entry name" value="KINASE"/>
    <property type="match status" value="1"/>
</dbReference>
<evidence type="ECO:0000256" key="1">
    <source>
        <dbReference type="ARBA" id="ARBA00007374"/>
    </source>
</evidence>
<comment type="similarity">
    <text evidence="1 4">Belongs to the inositol phosphokinase (IPK) family.</text>
</comment>
<dbReference type="GO" id="GO:0005737">
    <property type="term" value="C:cytoplasm"/>
    <property type="evidence" value="ECO:0007669"/>
    <property type="project" value="TreeGrafter"/>
</dbReference>
<feature type="region of interest" description="Disordered" evidence="5">
    <location>
        <begin position="970"/>
        <end position="1025"/>
    </location>
</feature>
<dbReference type="GO" id="GO:0005634">
    <property type="term" value="C:nucleus"/>
    <property type="evidence" value="ECO:0007669"/>
    <property type="project" value="TreeGrafter"/>
</dbReference>
<dbReference type="EnsemblMetazoa" id="SCAU005824-RC">
    <property type="protein sequence ID" value="SCAU005824-PC"/>
    <property type="gene ID" value="SCAU005824"/>
</dbReference>
<dbReference type="EnsemblMetazoa" id="SCAU005824-RB">
    <property type="protein sequence ID" value="SCAU005824-PB"/>
    <property type="gene ID" value="SCAU005824"/>
</dbReference>
<keyword evidence="7" id="KW-1185">Reference proteome</keyword>
<evidence type="ECO:0000313" key="6">
    <source>
        <dbReference type="EnsemblMetazoa" id="SCAU005824-PC"/>
    </source>
</evidence>
<dbReference type="InterPro" id="IPR005522">
    <property type="entry name" value="IPK"/>
</dbReference>
<feature type="compositionally biased region" description="Basic and acidic residues" evidence="5">
    <location>
        <begin position="893"/>
        <end position="906"/>
    </location>
</feature>
<feature type="compositionally biased region" description="Acidic residues" evidence="5">
    <location>
        <begin position="562"/>
        <end position="589"/>
    </location>
</feature>
<feature type="compositionally biased region" description="Polar residues" evidence="5">
    <location>
        <begin position="1012"/>
        <end position="1022"/>
    </location>
</feature>
<dbReference type="Proteomes" id="UP000095300">
    <property type="component" value="Unassembled WGS sequence"/>
</dbReference>
<dbReference type="AlphaFoldDB" id="A0A1I8P8S5"/>
<feature type="compositionally biased region" description="Low complexity" evidence="5">
    <location>
        <begin position="859"/>
        <end position="877"/>
    </location>
</feature>
<keyword evidence="3 4" id="KW-0418">Kinase</keyword>
<evidence type="ECO:0000256" key="5">
    <source>
        <dbReference type="SAM" id="MobiDB-lite"/>
    </source>
</evidence>
<feature type="compositionally biased region" description="Polar residues" evidence="5">
    <location>
        <begin position="57"/>
        <end position="68"/>
    </location>
</feature>
<proteinExistence type="inferred from homology"/>
<reference evidence="7" key="1">
    <citation type="submission" date="2015-05" db="EMBL/GenBank/DDBJ databases">
        <authorList>
            <person name="Wilson R.K."/>
            <person name="Warren W.C."/>
            <person name="Olafson P."/>
        </authorList>
    </citation>
    <scope>NUCLEOTIDE SEQUENCE [LARGE SCALE GENOMIC DNA]</scope>
    <source>
        <strain evidence="7">USDA</strain>
    </source>
</reference>
<accession>A0A1I8P8S5</accession>
<evidence type="ECO:0000256" key="4">
    <source>
        <dbReference type="RuleBase" id="RU363090"/>
    </source>
</evidence>
<dbReference type="GO" id="GO:0000828">
    <property type="term" value="F:inositol hexakisphosphate kinase activity"/>
    <property type="evidence" value="ECO:0007669"/>
    <property type="project" value="TreeGrafter"/>
</dbReference>
<feature type="region of interest" description="Disordered" evidence="5">
    <location>
        <begin position="667"/>
        <end position="779"/>
    </location>
</feature>
<feature type="compositionally biased region" description="Low complexity" evidence="5">
    <location>
        <begin position="909"/>
        <end position="926"/>
    </location>
</feature>
<evidence type="ECO:0000313" key="7">
    <source>
        <dbReference type="Proteomes" id="UP000095300"/>
    </source>
</evidence>
<dbReference type="Gene3D" id="3.30.470.160">
    <property type="entry name" value="Inositol polyphosphate kinase"/>
    <property type="match status" value="2"/>
</dbReference>
<name>A0A1I8P8S5_STOCA</name>
<dbReference type="VEuPathDB" id="VectorBase:SCAU005824"/>
<feature type="compositionally biased region" description="Polar residues" evidence="5">
    <location>
        <begin position="927"/>
        <end position="941"/>
    </location>
</feature>